<reference evidence="1" key="2">
    <citation type="submission" date="2020-09" db="EMBL/GenBank/DDBJ databases">
        <authorList>
            <person name="Sun Q."/>
            <person name="Zhou Y."/>
        </authorList>
    </citation>
    <scope>NUCLEOTIDE SEQUENCE</scope>
    <source>
        <strain evidence="1">CGMCC 1.12698</strain>
    </source>
</reference>
<proteinExistence type="predicted"/>
<dbReference type="AlphaFoldDB" id="A0A917ASV1"/>
<reference evidence="1" key="1">
    <citation type="journal article" date="2014" name="Int. J. Syst. Evol. Microbiol.">
        <title>Complete genome sequence of Corynebacterium casei LMG S-19264T (=DSM 44701T), isolated from a smear-ripened cheese.</title>
        <authorList>
            <consortium name="US DOE Joint Genome Institute (JGI-PGF)"/>
            <person name="Walter F."/>
            <person name="Albersmeier A."/>
            <person name="Kalinowski J."/>
            <person name="Ruckert C."/>
        </authorList>
    </citation>
    <scope>NUCLEOTIDE SEQUENCE</scope>
    <source>
        <strain evidence="1">CGMCC 1.12698</strain>
    </source>
</reference>
<dbReference type="EMBL" id="BMFK01000001">
    <property type="protein sequence ID" value="GGE72126.1"/>
    <property type="molecule type" value="Genomic_DNA"/>
</dbReference>
<name>A0A917ASV1_9BACI</name>
<gene>
    <name evidence="1" type="ORF">GCM10007140_22590</name>
</gene>
<dbReference type="Proteomes" id="UP000605259">
    <property type="component" value="Unassembled WGS sequence"/>
</dbReference>
<dbReference type="RefSeq" id="WP_188388448.1">
    <property type="nucleotide sequence ID" value="NZ_BMFK01000001.1"/>
</dbReference>
<comment type="caution">
    <text evidence="1">The sequence shown here is derived from an EMBL/GenBank/DDBJ whole genome shotgun (WGS) entry which is preliminary data.</text>
</comment>
<keyword evidence="2" id="KW-1185">Reference proteome</keyword>
<evidence type="ECO:0000313" key="1">
    <source>
        <dbReference type="EMBL" id="GGE72126.1"/>
    </source>
</evidence>
<accession>A0A917ASV1</accession>
<organism evidence="1 2">
    <name type="scientific">Priestia taiwanensis</name>
    <dbReference type="NCBI Taxonomy" id="1347902"/>
    <lineage>
        <taxon>Bacteria</taxon>
        <taxon>Bacillati</taxon>
        <taxon>Bacillota</taxon>
        <taxon>Bacilli</taxon>
        <taxon>Bacillales</taxon>
        <taxon>Bacillaceae</taxon>
        <taxon>Priestia</taxon>
    </lineage>
</organism>
<sequence length="46" mass="5136">MYVGFISVNKLLIIANREGIVANGKIIVESREEIIVNSQSLCEKED</sequence>
<protein>
    <submittedName>
        <fullName evidence="1">Uncharacterized protein</fullName>
    </submittedName>
</protein>
<evidence type="ECO:0000313" key="2">
    <source>
        <dbReference type="Proteomes" id="UP000605259"/>
    </source>
</evidence>